<name>V5JW27_9CAUD</name>
<evidence type="ECO:0000313" key="2">
    <source>
        <dbReference type="Proteomes" id="UP000018642"/>
    </source>
</evidence>
<reference evidence="1 2" key="1">
    <citation type="journal article" date="2013" name="Antimicrob. Agents Chemother.">
        <title>Predicting in vivo efficacy of therapeutic bacteriophages used to treat pulmonary infections.</title>
        <authorList>
            <person name="Henry M."/>
            <person name="Lavigne R."/>
            <person name="Debarbieux L."/>
        </authorList>
    </citation>
    <scope>NUCLEOTIDE SEQUENCE [LARGE SCALE GENOMIC DNA]</scope>
</reference>
<gene>
    <name evidence="1" type="ORF">PAK_P200174</name>
</gene>
<evidence type="ECO:0000313" key="1">
    <source>
        <dbReference type="EMBL" id="AGR89295.1"/>
    </source>
</evidence>
<evidence type="ECO:0008006" key="3">
    <source>
        <dbReference type="Google" id="ProtNLM"/>
    </source>
</evidence>
<organism evidence="1 2">
    <name type="scientific">Pseudomonas phage PAK_P2</name>
    <dbReference type="NCBI Taxonomy" id="1348912"/>
    <lineage>
        <taxon>Viruses</taxon>
        <taxon>Duplodnaviria</taxon>
        <taxon>Heunggongvirae</taxon>
        <taxon>Uroviricota</taxon>
        <taxon>Caudoviricetes</taxon>
        <taxon>Vandenendeviridae</taxon>
        <taxon>Skurskavirinae</taxon>
        <taxon>Pakpunavirus</taxon>
        <taxon>Pakpunavirus PAKP2</taxon>
    </lineage>
</organism>
<dbReference type="Proteomes" id="UP000018642">
    <property type="component" value="Segment"/>
</dbReference>
<protein>
    <recommendedName>
        <fullName evidence="3">HNH endonuclease</fullName>
    </recommendedName>
</protein>
<dbReference type="KEGG" id="vg:17776248"/>
<keyword evidence="2" id="KW-1185">Reference proteome</keyword>
<dbReference type="EMBL" id="KC862298">
    <property type="protein sequence ID" value="AGR89295.1"/>
    <property type="molecule type" value="Genomic_DNA"/>
</dbReference>
<sequence>MKNCPRCSTLKPLSEFSVVKTGPRKGKANSYCKRCMTNQSLERQRAFKALCVEYKGGKCLDCGIVDGQWIYDFHHRDPSTKDFTIGRVKSLKWSESIKDELDKCDLLCANCHRRRHAMDGS</sequence>
<accession>V5JW27</accession>
<proteinExistence type="predicted"/>
<dbReference type="RefSeq" id="YP_008857215.1">
    <property type="nucleotide sequence ID" value="NC_022967.1"/>
</dbReference>
<dbReference type="GeneID" id="17776248"/>